<dbReference type="RefSeq" id="WP_013605541.1">
    <property type="nucleotide sequence ID" value="NC_015151.1"/>
</dbReference>
<dbReference type="GeneID" id="43500392"/>
<dbReference type="EMBL" id="CP002529">
    <property type="protein sequence ID" value="ADY02380.1"/>
    <property type="molecule type" value="Genomic_DNA"/>
</dbReference>
<gene>
    <name evidence="2" type="ordered locus">VMUT_2184</name>
</gene>
<name>F0QX91_VULM7</name>
<dbReference type="AlphaFoldDB" id="F0QX91"/>
<dbReference type="KEGG" id="vmo:VMUT_2184"/>
<organism evidence="2 3">
    <name type="scientific">Vulcanisaeta moutnovskia (strain 768-28)</name>
    <dbReference type="NCBI Taxonomy" id="985053"/>
    <lineage>
        <taxon>Archaea</taxon>
        <taxon>Thermoproteota</taxon>
        <taxon>Thermoprotei</taxon>
        <taxon>Thermoproteales</taxon>
        <taxon>Thermoproteaceae</taxon>
        <taxon>Vulcanisaeta</taxon>
    </lineage>
</organism>
<proteinExistence type="predicted"/>
<reference evidence="2 3" key="1">
    <citation type="journal article" date="2011" name="J. Bacteriol.">
        <title>Complete genome sequence of 'Vulcanisaeta moutnovskia' strain 768-28, a novel member of the hyperthermophilic crenarchaeal genus vulcanisaeta.</title>
        <authorList>
            <person name="Gumerov V.M."/>
            <person name="Mardanov A.V."/>
            <person name="Beletsky A.V."/>
            <person name="Prokofeva M.I."/>
            <person name="Bonch-Osmolovskaya E.A."/>
            <person name="Ravin N.V."/>
            <person name="Skryabin K.G."/>
        </authorList>
    </citation>
    <scope>NUCLEOTIDE SEQUENCE [LARGE SCALE GENOMIC DNA]</scope>
    <source>
        <strain evidence="2 3">768-28</strain>
    </source>
</reference>
<dbReference type="HOGENOM" id="CLU_3003377_0_0_2"/>
<evidence type="ECO:0000313" key="3">
    <source>
        <dbReference type="Proteomes" id="UP000007485"/>
    </source>
</evidence>
<feature type="transmembrane region" description="Helical" evidence="1">
    <location>
        <begin position="20"/>
        <end position="42"/>
    </location>
</feature>
<keyword evidence="1" id="KW-0472">Membrane</keyword>
<evidence type="ECO:0000256" key="1">
    <source>
        <dbReference type="SAM" id="Phobius"/>
    </source>
</evidence>
<keyword evidence="1" id="KW-1133">Transmembrane helix</keyword>
<dbReference type="eggNOG" id="arCOG13853">
    <property type="taxonomic scope" value="Archaea"/>
</dbReference>
<sequence length="56" mass="5842">MEATTQLRKSIGCKATNKGLLKVLAAAQLGLALLLSLFTTVIDPPSLINIAIASFT</sequence>
<keyword evidence="1" id="KW-0812">Transmembrane</keyword>
<dbReference type="Proteomes" id="UP000007485">
    <property type="component" value="Chromosome"/>
</dbReference>
<keyword evidence="3" id="KW-1185">Reference proteome</keyword>
<accession>F0QX91</accession>
<protein>
    <submittedName>
        <fullName evidence="2">Uncharacterized protein</fullName>
    </submittedName>
</protein>
<evidence type="ECO:0000313" key="2">
    <source>
        <dbReference type="EMBL" id="ADY02380.1"/>
    </source>
</evidence>